<keyword evidence="2" id="KW-1003">Cell membrane</keyword>
<dbReference type="Pfam" id="PF00005">
    <property type="entry name" value="ABC_tran"/>
    <property type="match status" value="1"/>
</dbReference>
<dbReference type="Gene3D" id="3.40.50.300">
    <property type="entry name" value="P-loop containing nucleotide triphosphate hydrolases"/>
    <property type="match status" value="1"/>
</dbReference>
<dbReference type="GO" id="GO:0043190">
    <property type="term" value="C:ATP-binding cassette (ABC) transporter complex"/>
    <property type="evidence" value="ECO:0007669"/>
    <property type="project" value="InterPro"/>
</dbReference>
<evidence type="ECO:0000259" key="6">
    <source>
        <dbReference type="PROSITE" id="PS50893"/>
    </source>
</evidence>
<dbReference type="PANTHER" id="PTHR42781:SF4">
    <property type="entry name" value="SPERMIDINE_PUTRESCINE IMPORT ATP-BINDING PROTEIN POTA"/>
    <property type="match status" value="1"/>
</dbReference>
<dbReference type="Proteomes" id="UP000054978">
    <property type="component" value="Unassembled WGS sequence"/>
</dbReference>
<dbReference type="Gene3D" id="2.40.50.100">
    <property type="match status" value="1"/>
</dbReference>
<dbReference type="InterPro" id="IPR003593">
    <property type="entry name" value="AAA+_ATPase"/>
</dbReference>
<dbReference type="AlphaFoldDB" id="A0A158B3U7"/>
<dbReference type="RefSeq" id="WP_087046119.1">
    <property type="nucleotide sequence ID" value="NZ_FCOB02000011.1"/>
</dbReference>
<keyword evidence="8" id="KW-1185">Reference proteome</keyword>
<dbReference type="GO" id="GO:0005524">
    <property type="term" value="F:ATP binding"/>
    <property type="evidence" value="ECO:0007669"/>
    <property type="project" value="UniProtKB-KW"/>
</dbReference>
<keyword evidence="1" id="KW-0813">Transport</keyword>
<evidence type="ECO:0000313" key="7">
    <source>
        <dbReference type="EMBL" id="SAK64673.1"/>
    </source>
</evidence>
<evidence type="ECO:0000256" key="5">
    <source>
        <dbReference type="ARBA" id="ARBA00022840"/>
    </source>
</evidence>
<keyword evidence="5" id="KW-0067">ATP-binding</keyword>
<dbReference type="PANTHER" id="PTHR42781">
    <property type="entry name" value="SPERMIDINE/PUTRESCINE IMPORT ATP-BINDING PROTEIN POTA"/>
    <property type="match status" value="1"/>
</dbReference>
<dbReference type="GO" id="GO:0140359">
    <property type="term" value="F:ABC-type transporter activity"/>
    <property type="evidence" value="ECO:0007669"/>
    <property type="project" value="UniProtKB-ARBA"/>
</dbReference>
<accession>A0A158B3U7</accession>
<dbReference type="SMART" id="SM00382">
    <property type="entry name" value="AAA"/>
    <property type="match status" value="1"/>
</dbReference>
<dbReference type="InterPro" id="IPR017871">
    <property type="entry name" value="ABC_transporter-like_CS"/>
</dbReference>
<dbReference type="EMBL" id="FCOB02000011">
    <property type="protein sequence ID" value="SAK64673.1"/>
    <property type="molecule type" value="Genomic_DNA"/>
</dbReference>
<gene>
    <name evidence="7" type="ORF">AWB83_02734</name>
</gene>
<protein>
    <submittedName>
        <fullName evidence="7">Spermidine/putrescine ABC transporter ATPase</fullName>
    </submittedName>
</protein>
<feature type="domain" description="ABC transporter" evidence="6">
    <location>
        <begin position="32"/>
        <end position="262"/>
    </location>
</feature>
<evidence type="ECO:0000256" key="4">
    <source>
        <dbReference type="ARBA" id="ARBA00022741"/>
    </source>
</evidence>
<evidence type="ECO:0000256" key="2">
    <source>
        <dbReference type="ARBA" id="ARBA00022475"/>
    </source>
</evidence>
<keyword evidence="3" id="KW-0997">Cell inner membrane</keyword>
<name>A0A158B3U7_9BURK</name>
<keyword evidence="3" id="KW-0472">Membrane</keyword>
<dbReference type="SUPFAM" id="SSF52540">
    <property type="entry name" value="P-loop containing nucleoside triphosphate hydrolases"/>
    <property type="match status" value="1"/>
</dbReference>
<dbReference type="InterPro" id="IPR003439">
    <property type="entry name" value="ABC_transporter-like_ATP-bd"/>
</dbReference>
<dbReference type="STRING" id="1777144.AWB83_02734"/>
<dbReference type="InterPro" id="IPR013611">
    <property type="entry name" value="Transp-assoc_OB_typ2"/>
</dbReference>
<dbReference type="InterPro" id="IPR050093">
    <property type="entry name" value="ABC_SmlMolc_Importer"/>
</dbReference>
<dbReference type="SUPFAM" id="SSF50331">
    <property type="entry name" value="MOP-like"/>
    <property type="match status" value="1"/>
</dbReference>
<dbReference type="OrthoDB" id="5298774at2"/>
<dbReference type="InterPro" id="IPR008995">
    <property type="entry name" value="Mo/tungstate-bd_C_term_dom"/>
</dbReference>
<organism evidence="7 8">
    <name type="scientific">Caballeronia ptereochthonis</name>
    <dbReference type="NCBI Taxonomy" id="1777144"/>
    <lineage>
        <taxon>Bacteria</taxon>
        <taxon>Pseudomonadati</taxon>
        <taxon>Pseudomonadota</taxon>
        <taxon>Betaproteobacteria</taxon>
        <taxon>Burkholderiales</taxon>
        <taxon>Burkholderiaceae</taxon>
        <taxon>Caballeronia</taxon>
    </lineage>
</organism>
<comment type="caution">
    <text evidence="7">The sequence shown here is derived from an EMBL/GenBank/DDBJ whole genome shotgun (WGS) entry which is preliminary data.</text>
</comment>
<dbReference type="FunFam" id="3.40.50.300:FF:000042">
    <property type="entry name" value="Maltose/maltodextrin ABC transporter, ATP-binding protein"/>
    <property type="match status" value="1"/>
</dbReference>
<sequence length="393" mass="42294">MSVLAASLAGPHGHADEARARADRLSGRPLKLRTAGLTKRYGDVLSLAATDLAMAEGEFLTLLGPSGSGKTTLLSLIAGLVEPDAGEIWIDGQNATRVPSKKRDLGLVFQNYALFPHLSVYENIAFALRMRRMSERDIGRAVGQVLEVVRLSHLAERMPQALSGGQQQRVALARCFVYQPSIILMDEPLGALDKRLRDHMQIEIVRLSREVGASVIYVTHDQEEALVMSDRICLLNEGRVEQIGTPEELYFSPANLFTAGFLGESNRFRVTVSADGEARLPDGSRVLCRTPVPVEAGPASVIVRPENLELLPGAGALEPDNRIDAVIERVVLTGPLTRVMMRSSDGAPLVATLPSRIGGARVRPGDAVRVGFDRDSAILLNGTSEAGRTPGAA</sequence>
<dbReference type="InterPro" id="IPR027417">
    <property type="entry name" value="P-loop_NTPase"/>
</dbReference>
<proteinExistence type="predicted"/>
<dbReference type="PROSITE" id="PS50893">
    <property type="entry name" value="ABC_TRANSPORTER_2"/>
    <property type="match status" value="1"/>
</dbReference>
<dbReference type="PROSITE" id="PS00211">
    <property type="entry name" value="ABC_TRANSPORTER_1"/>
    <property type="match status" value="1"/>
</dbReference>
<evidence type="ECO:0000256" key="1">
    <source>
        <dbReference type="ARBA" id="ARBA00022448"/>
    </source>
</evidence>
<dbReference type="Pfam" id="PF08402">
    <property type="entry name" value="TOBE_2"/>
    <property type="match status" value="1"/>
</dbReference>
<reference evidence="7" key="1">
    <citation type="submission" date="2016-01" db="EMBL/GenBank/DDBJ databases">
        <authorList>
            <person name="Peeters C."/>
        </authorList>
    </citation>
    <scope>NUCLEOTIDE SEQUENCE [LARGE SCALE GENOMIC DNA]</scope>
    <source>
        <strain evidence="7">LMG 29326</strain>
    </source>
</reference>
<evidence type="ECO:0000313" key="8">
    <source>
        <dbReference type="Proteomes" id="UP000054978"/>
    </source>
</evidence>
<keyword evidence="4" id="KW-0547">Nucleotide-binding</keyword>
<evidence type="ECO:0000256" key="3">
    <source>
        <dbReference type="ARBA" id="ARBA00022519"/>
    </source>
</evidence>
<dbReference type="GO" id="GO:0016887">
    <property type="term" value="F:ATP hydrolysis activity"/>
    <property type="evidence" value="ECO:0007669"/>
    <property type="project" value="InterPro"/>
</dbReference>